<protein>
    <recommendedName>
        <fullName evidence="6">Cache domain-containing protein</fullName>
    </recommendedName>
</protein>
<reference evidence="7 8" key="1">
    <citation type="submission" date="2016-04" db="EMBL/GenBank/DDBJ databases">
        <title>Comparative Genomics and Epigenetics of Sporosarcina ureae.</title>
        <authorList>
            <person name="Oliver A.S."/>
            <person name="Cooper K.K."/>
        </authorList>
    </citation>
    <scope>NUCLEOTIDE SEQUENCE [LARGE SCALE GENOMIC DNA]</scope>
    <source>
        <strain evidence="7 8">S204</strain>
    </source>
</reference>
<sequence length="343" mass="38278">MGKQMRWSLKNLIQVVAILAIALTFLTSTTVAYQVHKQSLIHSTLEANYAYVQKLTSTTDTYLREILNTLEVNAEVVLSLLDDPSSQTQMNALAERIRTETNTFDSVAVASTEGVILGASSPSRELVGEELTSIGAMQAIKEKRKIISHPYVGIEGEPIIFISVPLFENGEYKGFLGGAIYLDQPNILEKLLGNHYYENGSYVYVVDYAGKLIYHQEKERLKEDVSSNPVVQKLITGESGHKQLINTKGIPMLAGYAYVPIAEWGIVVQRQLDISVAPAKEMVLEMALKSLPLLLLSFFLVRYLSRKIALPLQKLAYYTENSVESDQKEKWKPSLTGTMKLNN</sequence>
<proteinExistence type="predicted"/>
<evidence type="ECO:0000256" key="2">
    <source>
        <dbReference type="ARBA" id="ARBA00022475"/>
    </source>
</evidence>
<dbReference type="InterPro" id="IPR029151">
    <property type="entry name" value="Sensor-like_sf"/>
</dbReference>
<dbReference type="Proteomes" id="UP000192486">
    <property type="component" value="Chromosome"/>
</dbReference>
<organism evidence="7 8">
    <name type="scientific">Sporosarcina ureae</name>
    <dbReference type="NCBI Taxonomy" id="1571"/>
    <lineage>
        <taxon>Bacteria</taxon>
        <taxon>Bacillati</taxon>
        <taxon>Bacillota</taxon>
        <taxon>Bacilli</taxon>
        <taxon>Bacillales</taxon>
        <taxon>Caryophanaceae</taxon>
        <taxon>Sporosarcina</taxon>
    </lineage>
</organism>
<evidence type="ECO:0000313" key="7">
    <source>
        <dbReference type="EMBL" id="ARF14445.1"/>
    </source>
</evidence>
<name>A0ABM6JW85_SPOUR</name>
<dbReference type="CDD" id="cd12914">
    <property type="entry name" value="PDC1_DGC_like"/>
    <property type="match status" value="1"/>
</dbReference>
<evidence type="ECO:0000256" key="5">
    <source>
        <dbReference type="ARBA" id="ARBA00023136"/>
    </source>
</evidence>
<dbReference type="Gene3D" id="3.30.450.20">
    <property type="entry name" value="PAS domain"/>
    <property type="match status" value="1"/>
</dbReference>
<evidence type="ECO:0000256" key="4">
    <source>
        <dbReference type="ARBA" id="ARBA00022989"/>
    </source>
</evidence>
<comment type="subcellular location">
    <subcellularLocation>
        <location evidence="1">Cell membrane</location>
        <topology evidence="1">Multi-pass membrane protein</topology>
    </subcellularLocation>
</comment>
<dbReference type="CDD" id="cd12912">
    <property type="entry name" value="PDC2_MCP_like"/>
    <property type="match status" value="1"/>
</dbReference>
<accession>A0ABM6JW85</accession>
<evidence type="ECO:0000256" key="1">
    <source>
        <dbReference type="ARBA" id="ARBA00004651"/>
    </source>
</evidence>
<dbReference type="InterPro" id="IPR033479">
    <property type="entry name" value="dCache_1"/>
</dbReference>
<evidence type="ECO:0000259" key="6">
    <source>
        <dbReference type="Pfam" id="PF02743"/>
    </source>
</evidence>
<dbReference type="EMBL" id="CP015108">
    <property type="protein sequence ID" value="ARF14445.1"/>
    <property type="molecule type" value="Genomic_DNA"/>
</dbReference>
<keyword evidence="2" id="KW-1003">Cell membrane</keyword>
<dbReference type="Pfam" id="PF02743">
    <property type="entry name" value="dCache_1"/>
    <property type="match status" value="1"/>
</dbReference>
<feature type="domain" description="Cache" evidence="6">
    <location>
        <begin position="54"/>
        <end position="268"/>
    </location>
</feature>
<keyword evidence="5" id="KW-0472">Membrane</keyword>
<evidence type="ECO:0000256" key="3">
    <source>
        <dbReference type="ARBA" id="ARBA00022692"/>
    </source>
</evidence>
<gene>
    <name evidence="7" type="ORF">SporoS204_09990</name>
</gene>
<dbReference type="SUPFAM" id="SSF103190">
    <property type="entry name" value="Sensory domain-like"/>
    <property type="match status" value="2"/>
</dbReference>
<keyword evidence="8" id="KW-1185">Reference proteome</keyword>
<evidence type="ECO:0000313" key="8">
    <source>
        <dbReference type="Proteomes" id="UP000192486"/>
    </source>
</evidence>
<keyword evidence="3" id="KW-0812">Transmembrane</keyword>
<keyword evidence="4" id="KW-1133">Transmembrane helix</keyword>